<dbReference type="AlphaFoldDB" id="A0A2P6QSA3"/>
<dbReference type="Proteomes" id="UP000238479">
    <property type="component" value="Chromosome 4"/>
</dbReference>
<keyword evidence="1" id="KW-1133">Transmembrane helix</keyword>
<name>A0A2P6QSA3_ROSCH</name>
<gene>
    <name evidence="2" type="ORF">RchiOBHm_Chr4g0398361</name>
</gene>
<proteinExistence type="predicted"/>
<organism evidence="2 3">
    <name type="scientific">Rosa chinensis</name>
    <name type="common">China rose</name>
    <dbReference type="NCBI Taxonomy" id="74649"/>
    <lineage>
        <taxon>Eukaryota</taxon>
        <taxon>Viridiplantae</taxon>
        <taxon>Streptophyta</taxon>
        <taxon>Embryophyta</taxon>
        <taxon>Tracheophyta</taxon>
        <taxon>Spermatophyta</taxon>
        <taxon>Magnoliopsida</taxon>
        <taxon>eudicotyledons</taxon>
        <taxon>Gunneridae</taxon>
        <taxon>Pentapetalae</taxon>
        <taxon>rosids</taxon>
        <taxon>fabids</taxon>
        <taxon>Rosales</taxon>
        <taxon>Rosaceae</taxon>
        <taxon>Rosoideae</taxon>
        <taxon>Rosoideae incertae sedis</taxon>
        <taxon>Rosa</taxon>
    </lineage>
</organism>
<keyword evidence="1" id="KW-0472">Membrane</keyword>
<evidence type="ECO:0000313" key="2">
    <source>
        <dbReference type="EMBL" id="PRQ37054.1"/>
    </source>
</evidence>
<dbReference type="Gramene" id="PRQ37054">
    <property type="protein sequence ID" value="PRQ37054"/>
    <property type="gene ID" value="RchiOBHm_Chr4g0398361"/>
</dbReference>
<accession>A0A2P6QSA3</accession>
<comment type="caution">
    <text evidence="2">The sequence shown here is derived from an EMBL/GenBank/DDBJ whole genome shotgun (WGS) entry which is preliminary data.</text>
</comment>
<keyword evidence="3" id="KW-1185">Reference proteome</keyword>
<keyword evidence="1" id="KW-0812">Transmembrane</keyword>
<reference evidence="2 3" key="1">
    <citation type="journal article" date="2018" name="Nat. Genet.">
        <title>The Rosa genome provides new insights in the design of modern roses.</title>
        <authorList>
            <person name="Bendahmane M."/>
        </authorList>
    </citation>
    <scope>NUCLEOTIDE SEQUENCE [LARGE SCALE GENOMIC DNA]</scope>
    <source>
        <strain evidence="3">cv. Old Blush</strain>
    </source>
</reference>
<evidence type="ECO:0000313" key="3">
    <source>
        <dbReference type="Proteomes" id="UP000238479"/>
    </source>
</evidence>
<dbReference type="EMBL" id="PDCK01000042">
    <property type="protein sequence ID" value="PRQ37054.1"/>
    <property type="molecule type" value="Genomic_DNA"/>
</dbReference>
<protein>
    <submittedName>
        <fullName evidence="2">Uncharacterized protein</fullName>
    </submittedName>
</protein>
<feature type="transmembrane region" description="Helical" evidence="1">
    <location>
        <begin position="20"/>
        <end position="48"/>
    </location>
</feature>
<sequence>MHLSFMASQNYLLVEPSIKLLFIFIKLFRVIHVYQIFFFSVIVCNWSLCCRI</sequence>
<evidence type="ECO:0000256" key="1">
    <source>
        <dbReference type="SAM" id="Phobius"/>
    </source>
</evidence>